<dbReference type="EMBL" id="CP080095">
    <property type="protein sequence ID" value="QYD70081.1"/>
    <property type="molecule type" value="Genomic_DNA"/>
</dbReference>
<protein>
    <recommendedName>
        <fullName evidence="3">HdeA/HdeB family protein</fullName>
    </recommendedName>
</protein>
<evidence type="ECO:0008006" key="3">
    <source>
        <dbReference type="Google" id="ProtNLM"/>
    </source>
</evidence>
<reference evidence="1 2" key="1">
    <citation type="submission" date="2021-07" db="EMBL/GenBank/DDBJ databases">
        <title>Paraburkholderia edwinii protects Aspergillus sp. from phenazines by acting as a toxin sponge.</title>
        <authorList>
            <person name="Dahlstrom K.M."/>
            <person name="Newman D.K."/>
        </authorList>
    </citation>
    <scope>NUCLEOTIDE SEQUENCE [LARGE SCALE GENOMIC DNA]</scope>
    <source>
        <strain evidence="1 2">Pe01</strain>
    </source>
</reference>
<keyword evidence="2" id="KW-1185">Reference proteome</keyword>
<accession>A0ABX8UNA9</accession>
<evidence type="ECO:0000313" key="1">
    <source>
        <dbReference type="EMBL" id="QYD70081.1"/>
    </source>
</evidence>
<organism evidence="1 2">
    <name type="scientific">Paraburkholderia edwinii</name>
    <dbReference type="NCBI Taxonomy" id="2861782"/>
    <lineage>
        <taxon>Bacteria</taxon>
        <taxon>Pseudomonadati</taxon>
        <taxon>Pseudomonadota</taxon>
        <taxon>Betaproteobacteria</taxon>
        <taxon>Burkholderiales</taxon>
        <taxon>Burkholderiaceae</taxon>
        <taxon>Paraburkholderia</taxon>
    </lineage>
</organism>
<proteinExistence type="predicted"/>
<evidence type="ECO:0000313" key="2">
    <source>
        <dbReference type="Proteomes" id="UP000826462"/>
    </source>
</evidence>
<dbReference type="RefSeq" id="WP_219799408.1">
    <property type="nucleotide sequence ID" value="NZ_CP080095.1"/>
</dbReference>
<sequence length="126" mass="14024">MKYEMNKRFLRQLIFMVLISIISTEALAAKRTFTAIGTRTCTSWLKAGSEKGSGKDNLGIAWLSDQSWMAGYLTGINQITTNSRDLLVGLDLETISDWTTQFCQSNADADVPDAIAALFKKLKRQP</sequence>
<name>A0ABX8UNA9_9BURK</name>
<dbReference type="Proteomes" id="UP000826462">
    <property type="component" value="Chromosome 1"/>
</dbReference>
<gene>
    <name evidence="1" type="ORF">KZJ38_07150</name>
</gene>